<dbReference type="SUPFAM" id="SSF51735">
    <property type="entry name" value="NAD(P)-binding Rossmann-fold domains"/>
    <property type="match status" value="1"/>
</dbReference>
<dbReference type="InterPro" id="IPR036291">
    <property type="entry name" value="NAD(P)-bd_dom_sf"/>
</dbReference>
<evidence type="ECO:0000313" key="1">
    <source>
        <dbReference type="EMBL" id="GAA0347596.1"/>
    </source>
</evidence>
<gene>
    <name evidence="1" type="ORF">GCM10010319_25250</name>
</gene>
<dbReference type="Gene3D" id="3.40.50.720">
    <property type="entry name" value="NAD(P)-binding Rossmann-like Domain"/>
    <property type="match status" value="1"/>
</dbReference>
<dbReference type="Pfam" id="PF13561">
    <property type="entry name" value="adh_short_C2"/>
    <property type="match status" value="1"/>
</dbReference>
<dbReference type="EMBL" id="BAAABW010000013">
    <property type="protein sequence ID" value="GAA0347596.1"/>
    <property type="molecule type" value="Genomic_DNA"/>
</dbReference>
<comment type="caution">
    <text evidence="1">The sequence shown here is derived from an EMBL/GenBank/DDBJ whole genome shotgun (WGS) entry which is preliminary data.</text>
</comment>
<sequence>MGPVGVVNVGMTRALTLELGTHNVTATVVAPGYAETGMTASLTDHQHEHIRSQIPVGRAARPEETAAACPYAMCVPPSTVRVVPVM</sequence>
<dbReference type="InterPro" id="IPR002347">
    <property type="entry name" value="SDR_fam"/>
</dbReference>
<dbReference type="Proteomes" id="UP001500063">
    <property type="component" value="Unassembled WGS sequence"/>
</dbReference>
<proteinExistence type="predicted"/>
<organism evidence="1 2">
    <name type="scientific">Streptomyces blastmyceticus</name>
    <dbReference type="NCBI Taxonomy" id="68180"/>
    <lineage>
        <taxon>Bacteria</taxon>
        <taxon>Bacillati</taxon>
        <taxon>Actinomycetota</taxon>
        <taxon>Actinomycetes</taxon>
        <taxon>Kitasatosporales</taxon>
        <taxon>Streptomycetaceae</taxon>
        <taxon>Streptomyces</taxon>
    </lineage>
</organism>
<evidence type="ECO:0000313" key="2">
    <source>
        <dbReference type="Proteomes" id="UP001500063"/>
    </source>
</evidence>
<name>A0ABP3GJS1_9ACTN</name>
<dbReference type="PRINTS" id="PR00081">
    <property type="entry name" value="GDHRDH"/>
</dbReference>
<protein>
    <submittedName>
        <fullName evidence="1">Uncharacterized protein</fullName>
    </submittedName>
</protein>
<keyword evidence="2" id="KW-1185">Reference proteome</keyword>
<reference evidence="2" key="1">
    <citation type="journal article" date="2019" name="Int. J. Syst. Evol. Microbiol.">
        <title>The Global Catalogue of Microorganisms (GCM) 10K type strain sequencing project: providing services to taxonomists for standard genome sequencing and annotation.</title>
        <authorList>
            <consortium name="The Broad Institute Genomics Platform"/>
            <consortium name="The Broad Institute Genome Sequencing Center for Infectious Disease"/>
            <person name="Wu L."/>
            <person name="Ma J."/>
        </authorList>
    </citation>
    <scope>NUCLEOTIDE SEQUENCE [LARGE SCALE GENOMIC DNA]</scope>
    <source>
        <strain evidence="2">JCM 4565</strain>
    </source>
</reference>
<accession>A0ABP3GJS1</accession>